<evidence type="ECO:0000313" key="3">
    <source>
        <dbReference type="Proteomes" id="UP000199568"/>
    </source>
</evidence>
<feature type="domain" description="Beta-lactamase-related" evidence="1">
    <location>
        <begin position="59"/>
        <end position="378"/>
    </location>
</feature>
<dbReference type="Pfam" id="PF00144">
    <property type="entry name" value="Beta-lactamase"/>
    <property type="match status" value="1"/>
</dbReference>
<organism evidence="2 3">
    <name type="scientific">Natronincola peptidivorans</name>
    <dbReference type="NCBI Taxonomy" id="426128"/>
    <lineage>
        <taxon>Bacteria</taxon>
        <taxon>Bacillati</taxon>
        <taxon>Bacillota</taxon>
        <taxon>Clostridia</taxon>
        <taxon>Peptostreptococcales</taxon>
        <taxon>Natronincolaceae</taxon>
        <taxon>Natronincola</taxon>
    </lineage>
</organism>
<protein>
    <submittedName>
        <fullName evidence="2">CubicO group peptidase, beta-lactamase class C family</fullName>
    </submittedName>
</protein>
<sequence length="399" mass="45947">MLRFIEYSYKYIIKYLVGYLQVGLKVSSLNKVCYTIIRIIITELLRGNKNMRKVEKLIDEDIKKIMFYQDIPGLSLMITDDKSILYSKGYGVASIATKLPITENTIFHMASITKLFVATGIMQLVEKGKIELNKTVSSYISDLQLRDNRFNKITVLQMLSHTSGLPDCQDYGWHHPEYDEEALKRYVEGLKNISLLWEPGVRFHYSNIAYEVLGYLIEIVTGMTFEAYIDERILRPLGMKHSTLLYRENTDDIAIPHIKNTEKKVVLSNVYPYNRSHAPSSTLTSNVLDMSKWAIGSLNLGILKNERILQEISYKKMWDPVIDINNNQEKIGLGWLIGKHREYDILGHEGSDIGFRTSFAIIPEKKLSVGVFANLDNVSTRKIMRRVFDFLLGIEPKKL</sequence>
<dbReference type="PANTHER" id="PTHR46825">
    <property type="entry name" value="D-ALANYL-D-ALANINE-CARBOXYPEPTIDASE/ENDOPEPTIDASE AMPH"/>
    <property type="match status" value="1"/>
</dbReference>
<evidence type="ECO:0000313" key="2">
    <source>
        <dbReference type="EMBL" id="SET50060.1"/>
    </source>
</evidence>
<dbReference type="AlphaFoldDB" id="A0A1I0EXE2"/>
<dbReference type="InterPro" id="IPR001466">
    <property type="entry name" value="Beta-lactam-related"/>
</dbReference>
<proteinExistence type="predicted"/>
<dbReference type="InterPro" id="IPR012338">
    <property type="entry name" value="Beta-lactam/transpept-like"/>
</dbReference>
<evidence type="ECO:0000259" key="1">
    <source>
        <dbReference type="Pfam" id="PF00144"/>
    </source>
</evidence>
<dbReference type="STRING" id="426128.SAMN05660297_02602"/>
<dbReference type="InterPro" id="IPR050491">
    <property type="entry name" value="AmpC-like"/>
</dbReference>
<keyword evidence="3" id="KW-1185">Reference proteome</keyword>
<name>A0A1I0EXE2_9FIRM</name>
<dbReference type="PANTHER" id="PTHR46825:SF9">
    <property type="entry name" value="BETA-LACTAMASE-RELATED DOMAIN-CONTAINING PROTEIN"/>
    <property type="match status" value="1"/>
</dbReference>
<dbReference type="SUPFAM" id="SSF56601">
    <property type="entry name" value="beta-lactamase/transpeptidase-like"/>
    <property type="match status" value="1"/>
</dbReference>
<gene>
    <name evidence="2" type="ORF">SAMN05660297_02602</name>
</gene>
<accession>A0A1I0EXE2</accession>
<dbReference type="Gene3D" id="3.40.710.10">
    <property type="entry name" value="DD-peptidase/beta-lactamase superfamily"/>
    <property type="match status" value="1"/>
</dbReference>
<reference evidence="2 3" key="1">
    <citation type="submission" date="2016-10" db="EMBL/GenBank/DDBJ databases">
        <authorList>
            <person name="de Groot N.N."/>
        </authorList>
    </citation>
    <scope>NUCLEOTIDE SEQUENCE [LARGE SCALE GENOMIC DNA]</scope>
    <source>
        <strain evidence="2 3">DSM 18979</strain>
    </source>
</reference>
<dbReference type="Proteomes" id="UP000199568">
    <property type="component" value="Unassembled WGS sequence"/>
</dbReference>
<dbReference type="EMBL" id="FOHU01000012">
    <property type="protein sequence ID" value="SET50060.1"/>
    <property type="molecule type" value="Genomic_DNA"/>
</dbReference>